<gene>
    <name evidence="2" type="ordered locus">Psta_2778</name>
</gene>
<reference evidence="2 3" key="1">
    <citation type="journal article" date="2009" name="Stand. Genomic Sci.">
        <title>Complete genome sequence of Pirellula staleyi type strain (ATCC 27377).</title>
        <authorList>
            <person name="Clum A."/>
            <person name="Tindall B.J."/>
            <person name="Sikorski J."/>
            <person name="Ivanova N."/>
            <person name="Mavrommatis K."/>
            <person name="Lucas S."/>
            <person name="Glavina del Rio T."/>
            <person name="Nolan M."/>
            <person name="Chen F."/>
            <person name="Tice H."/>
            <person name="Pitluck S."/>
            <person name="Cheng J.F."/>
            <person name="Chertkov O."/>
            <person name="Brettin T."/>
            <person name="Han C."/>
            <person name="Detter J.C."/>
            <person name="Kuske C."/>
            <person name="Bruce D."/>
            <person name="Goodwin L."/>
            <person name="Ovchinikova G."/>
            <person name="Pati A."/>
            <person name="Mikhailova N."/>
            <person name="Chen A."/>
            <person name="Palaniappan K."/>
            <person name="Land M."/>
            <person name="Hauser L."/>
            <person name="Chang Y.J."/>
            <person name="Jeffries C.D."/>
            <person name="Chain P."/>
            <person name="Rohde M."/>
            <person name="Goker M."/>
            <person name="Bristow J."/>
            <person name="Eisen J.A."/>
            <person name="Markowitz V."/>
            <person name="Hugenholtz P."/>
            <person name="Kyrpides N.C."/>
            <person name="Klenk H.P."/>
            <person name="Lapidus A."/>
        </authorList>
    </citation>
    <scope>NUCLEOTIDE SEQUENCE [LARGE SCALE GENOMIC DNA]</scope>
    <source>
        <strain evidence="3">ATCC 27377 / DSM 6068 / ICPB 4128</strain>
    </source>
</reference>
<dbReference type="HOGENOM" id="CLU_178563_3_2_0"/>
<protein>
    <recommendedName>
        <fullName evidence="4">Hemin uptake protein hemP</fullName>
    </recommendedName>
</protein>
<feature type="region of interest" description="Disordered" evidence="1">
    <location>
        <begin position="1"/>
        <end position="24"/>
    </location>
</feature>
<organism evidence="2 3">
    <name type="scientific">Pirellula staleyi (strain ATCC 27377 / DSM 6068 / ICPB 4128)</name>
    <name type="common">Pirella staleyi</name>
    <dbReference type="NCBI Taxonomy" id="530564"/>
    <lineage>
        <taxon>Bacteria</taxon>
        <taxon>Pseudomonadati</taxon>
        <taxon>Planctomycetota</taxon>
        <taxon>Planctomycetia</taxon>
        <taxon>Pirellulales</taxon>
        <taxon>Pirellulaceae</taxon>
        <taxon>Pirellula</taxon>
    </lineage>
</organism>
<keyword evidence="3" id="KW-1185">Reference proteome</keyword>
<dbReference type="InterPro" id="IPR019600">
    <property type="entry name" value="Hemin_uptake_protein_HemP"/>
</dbReference>
<evidence type="ECO:0000313" key="2">
    <source>
        <dbReference type="EMBL" id="ADB17444.1"/>
    </source>
</evidence>
<dbReference type="Gene3D" id="2.10.70.10">
    <property type="entry name" value="Complement Module, domain 1"/>
    <property type="match status" value="1"/>
</dbReference>
<dbReference type="KEGG" id="psl:Psta_2778"/>
<evidence type="ECO:0008006" key="4">
    <source>
        <dbReference type="Google" id="ProtNLM"/>
    </source>
</evidence>
<sequence length="72" mass="7839">MSIAISGTHAASASEVSTTSAVPRSVEVAMSTRARIVSSDELLEGSRELWIEHRGDMYRLRLTSAGKLYLTK</sequence>
<accession>D2R7L8</accession>
<evidence type="ECO:0000256" key="1">
    <source>
        <dbReference type="SAM" id="MobiDB-lite"/>
    </source>
</evidence>
<dbReference type="Proteomes" id="UP000001887">
    <property type="component" value="Chromosome"/>
</dbReference>
<dbReference type="AlphaFoldDB" id="D2R7L8"/>
<feature type="compositionally biased region" description="Low complexity" evidence="1">
    <location>
        <begin position="10"/>
        <end position="22"/>
    </location>
</feature>
<dbReference type="EMBL" id="CP001848">
    <property type="protein sequence ID" value="ADB17444.1"/>
    <property type="molecule type" value="Genomic_DNA"/>
</dbReference>
<dbReference type="Pfam" id="PF10636">
    <property type="entry name" value="hemP"/>
    <property type="match status" value="1"/>
</dbReference>
<proteinExistence type="predicted"/>
<name>D2R7L8_PIRSD</name>
<evidence type="ECO:0000313" key="3">
    <source>
        <dbReference type="Proteomes" id="UP000001887"/>
    </source>
</evidence>
<dbReference type="eggNOG" id="COG4256">
    <property type="taxonomic scope" value="Bacteria"/>
</dbReference>